<proteinExistence type="predicted"/>
<accession>A0A0D3EPV6</accession>
<feature type="region of interest" description="Disordered" evidence="1">
    <location>
        <begin position="1"/>
        <end position="75"/>
    </location>
</feature>
<dbReference type="HOGENOM" id="CLU_2674973_0_0_1"/>
<dbReference type="AlphaFoldDB" id="A0A0D3EPV6"/>
<dbReference type="EnsemblPlants" id="OBART01G18700.1">
    <property type="protein sequence ID" value="OBART01G18700.1"/>
    <property type="gene ID" value="OBART01G18700"/>
</dbReference>
<dbReference type="Proteomes" id="UP000026960">
    <property type="component" value="Chromosome 1"/>
</dbReference>
<dbReference type="PaxDb" id="65489-OBART01G18700.1"/>
<evidence type="ECO:0000313" key="3">
    <source>
        <dbReference type="Proteomes" id="UP000026960"/>
    </source>
</evidence>
<reference evidence="2" key="2">
    <citation type="submission" date="2015-03" db="UniProtKB">
        <authorList>
            <consortium name="EnsemblPlants"/>
        </authorList>
    </citation>
    <scope>IDENTIFICATION</scope>
</reference>
<name>A0A0D3EPV6_9ORYZ</name>
<evidence type="ECO:0000256" key="1">
    <source>
        <dbReference type="SAM" id="MobiDB-lite"/>
    </source>
</evidence>
<reference evidence="2" key="1">
    <citation type="journal article" date="2009" name="Rice">
        <title>De Novo Next Generation Sequencing of Plant Genomes.</title>
        <authorList>
            <person name="Rounsley S."/>
            <person name="Marri P.R."/>
            <person name="Yu Y."/>
            <person name="He R."/>
            <person name="Sisneros N."/>
            <person name="Goicoechea J.L."/>
            <person name="Lee S.J."/>
            <person name="Angelova A."/>
            <person name="Kudrna D."/>
            <person name="Luo M."/>
            <person name="Affourtit J."/>
            <person name="Desany B."/>
            <person name="Knight J."/>
            <person name="Niazi F."/>
            <person name="Egholm M."/>
            <person name="Wing R.A."/>
        </authorList>
    </citation>
    <scope>NUCLEOTIDE SEQUENCE [LARGE SCALE GENOMIC DNA]</scope>
    <source>
        <strain evidence="2">cv. IRGC 105608</strain>
    </source>
</reference>
<feature type="compositionally biased region" description="Basic residues" evidence="1">
    <location>
        <begin position="55"/>
        <end position="64"/>
    </location>
</feature>
<dbReference type="Gramene" id="OBART01G18700.1">
    <property type="protein sequence ID" value="OBART01G18700.1"/>
    <property type="gene ID" value="OBART01G18700"/>
</dbReference>
<keyword evidence="3" id="KW-1185">Reference proteome</keyword>
<protein>
    <submittedName>
        <fullName evidence="2">Uncharacterized protein</fullName>
    </submittedName>
</protein>
<feature type="compositionally biased region" description="Polar residues" evidence="1">
    <location>
        <begin position="8"/>
        <end position="27"/>
    </location>
</feature>
<organism evidence="2">
    <name type="scientific">Oryza barthii</name>
    <dbReference type="NCBI Taxonomy" id="65489"/>
    <lineage>
        <taxon>Eukaryota</taxon>
        <taxon>Viridiplantae</taxon>
        <taxon>Streptophyta</taxon>
        <taxon>Embryophyta</taxon>
        <taxon>Tracheophyta</taxon>
        <taxon>Spermatophyta</taxon>
        <taxon>Magnoliopsida</taxon>
        <taxon>Liliopsida</taxon>
        <taxon>Poales</taxon>
        <taxon>Poaceae</taxon>
        <taxon>BOP clade</taxon>
        <taxon>Oryzoideae</taxon>
        <taxon>Oryzeae</taxon>
        <taxon>Oryzinae</taxon>
        <taxon>Oryza</taxon>
    </lineage>
</organism>
<evidence type="ECO:0000313" key="2">
    <source>
        <dbReference type="EnsemblPlants" id="OBART01G18700.1"/>
    </source>
</evidence>
<sequence>MLHIWGSPPSNTATNTESNHVATNTAPTAAWAKSKANGQSAATASEDCPTGSHERHSRLPRWRCHGGQSAVRALR</sequence>